<sequence>MPRAALAGAAVAVLLLLLLAYPTTDSDSELKLAMAFALAPFPLSAVAAGLARLPHWPAFGLLAPFAMLGVAVIQPDYDVWVLSETLAFGMLIGIPVVVGFMLTALLSLLLSEKTARPAGGDTA</sequence>
<gene>
    <name evidence="2" type="ORF">C1J01_28165</name>
</gene>
<accession>A0A2W2ENP2</accession>
<evidence type="ECO:0000256" key="1">
    <source>
        <dbReference type="SAM" id="Phobius"/>
    </source>
</evidence>
<feature type="transmembrane region" description="Helical" evidence="1">
    <location>
        <begin position="58"/>
        <end position="74"/>
    </location>
</feature>
<evidence type="ECO:0000313" key="3">
    <source>
        <dbReference type="Proteomes" id="UP000249304"/>
    </source>
</evidence>
<organism evidence="2 3">
    <name type="scientific">Nonomuraea aridisoli</name>
    <dbReference type="NCBI Taxonomy" id="2070368"/>
    <lineage>
        <taxon>Bacteria</taxon>
        <taxon>Bacillati</taxon>
        <taxon>Actinomycetota</taxon>
        <taxon>Actinomycetes</taxon>
        <taxon>Streptosporangiales</taxon>
        <taxon>Streptosporangiaceae</taxon>
        <taxon>Nonomuraea</taxon>
    </lineage>
</organism>
<keyword evidence="1" id="KW-1133">Transmembrane helix</keyword>
<keyword evidence="1" id="KW-0472">Membrane</keyword>
<proteinExistence type="predicted"/>
<name>A0A2W2ENP2_9ACTN</name>
<dbReference type="EMBL" id="POUD01000139">
    <property type="protein sequence ID" value="PZG14028.1"/>
    <property type="molecule type" value="Genomic_DNA"/>
</dbReference>
<keyword evidence="1" id="KW-0812">Transmembrane</keyword>
<feature type="transmembrane region" description="Helical" evidence="1">
    <location>
        <begin position="30"/>
        <end position="51"/>
    </location>
</feature>
<keyword evidence="3" id="KW-1185">Reference proteome</keyword>
<dbReference type="Proteomes" id="UP000249304">
    <property type="component" value="Unassembled WGS sequence"/>
</dbReference>
<comment type="caution">
    <text evidence="2">The sequence shown here is derived from an EMBL/GenBank/DDBJ whole genome shotgun (WGS) entry which is preliminary data.</text>
</comment>
<dbReference type="AlphaFoldDB" id="A0A2W2ENP2"/>
<feature type="transmembrane region" description="Helical" evidence="1">
    <location>
        <begin position="86"/>
        <end position="110"/>
    </location>
</feature>
<protein>
    <submittedName>
        <fullName evidence="2">Uncharacterized protein</fullName>
    </submittedName>
</protein>
<evidence type="ECO:0000313" key="2">
    <source>
        <dbReference type="EMBL" id="PZG14028.1"/>
    </source>
</evidence>
<reference evidence="2 3" key="1">
    <citation type="submission" date="2018-01" db="EMBL/GenBank/DDBJ databases">
        <title>Draft genome sequence of Nonomuraea sp. KC333.</title>
        <authorList>
            <person name="Sahin N."/>
            <person name="Saygin H."/>
            <person name="Ay H."/>
        </authorList>
    </citation>
    <scope>NUCLEOTIDE SEQUENCE [LARGE SCALE GENOMIC DNA]</scope>
    <source>
        <strain evidence="2 3">KC333</strain>
    </source>
</reference>